<accession>K0Q1A3</accession>
<name>K0Q1A3_9HYPH</name>
<dbReference type="PANTHER" id="PTHR38592:SF3">
    <property type="entry name" value="BLL4819 PROTEIN"/>
    <property type="match status" value="1"/>
</dbReference>
<keyword evidence="1" id="KW-0812">Transmembrane</keyword>
<reference evidence="2 3" key="1">
    <citation type="journal article" date="2013" name="Genome Announc.">
        <title>Draft Genome Sequence of Rhizobium mesoamericanum STM3625, a Nitrogen-Fixing Symbiont of Mimosa pudica Isolated in French Guiana (South America).</title>
        <authorList>
            <person name="Moulin L."/>
            <person name="Mornico D."/>
            <person name="Melkonian R."/>
            <person name="Klonowska A."/>
        </authorList>
    </citation>
    <scope>NUCLEOTIDE SEQUENCE [LARGE SCALE GENOMIC DNA]</scope>
    <source>
        <strain evidence="2 3">STM3625</strain>
    </source>
</reference>
<keyword evidence="1" id="KW-1133">Transmembrane helix</keyword>
<dbReference type="InterPro" id="IPR014550">
    <property type="entry name" value="UCP028704_OpgC"/>
</dbReference>
<dbReference type="PIRSF" id="PIRSF028704">
    <property type="entry name" value="UPC028704"/>
    <property type="match status" value="1"/>
</dbReference>
<evidence type="ECO:0000313" key="3">
    <source>
        <dbReference type="Proteomes" id="UP000009319"/>
    </source>
</evidence>
<feature type="transmembrane region" description="Helical" evidence="1">
    <location>
        <begin position="215"/>
        <end position="233"/>
    </location>
</feature>
<evidence type="ECO:0000313" key="2">
    <source>
        <dbReference type="EMBL" id="CCM77827.1"/>
    </source>
</evidence>
<dbReference type="EMBL" id="CANI01000032">
    <property type="protein sequence ID" value="CCM77827.1"/>
    <property type="molecule type" value="Genomic_DNA"/>
</dbReference>
<dbReference type="AlphaFoldDB" id="K0Q1A3"/>
<dbReference type="Proteomes" id="UP000009319">
    <property type="component" value="Unassembled WGS sequence"/>
</dbReference>
<dbReference type="STRING" id="1211777.BN77_0795"/>
<feature type="transmembrane region" description="Helical" evidence="1">
    <location>
        <begin position="163"/>
        <end position="195"/>
    </location>
</feature>
<dbReference type="Pfam" id="PF10129">
    <property type="entry name" value="OpgC_C"/>
    <property type="match status" value="1"/>
</dbReference>
<dbReference type="HOGENOM" id="CLU_041000_2_0_5"/>
<feature type="transmembrane region" description="Helical" evidence="1">
    <location>
        <begin position="61"/>
        <end position="78"/>
    </location>
</feature>
<dbReference type="PANTHER" id="PTHR38592">
    <property type="entry name" value="BLL4819 PROTEIN"/>
    <property type="match status" value="1"/>
</dbReference>
<sequence length="406" mass="44469">MAIALEGTIGAKQSSVAVAAPKRDTRLDVLRGLALITIFINHVPGQIFENFTTKNFGFSDAAEAFVLISGIAVGLAYGPNFETGTWLQTATKAMRRAFTLYLAHMITTFMTLALFLTGAWIFHRPGLLCEINILAVLTNLKAGIPSLVLLGHQIGYNNILPMYGALMLMVPLILVLNAASPLLALVVSGTVWLFAGMYEIAPHNMLIEGYWFLNPLSWQFLFTIGIVGTVHVYRGGKLPQNPVLLVLAATYVVLSFAWVVGQLWSLGIALASLGLPPVLTGFDKTFLSLPRLLHVLALTYLVINIPVISRLLRRSADNPLAILGRHSLNVFVAGTILAMVGQVVLYINNHDRVGGPIFVVIGIAIQFAYAFHLERKRKLETGSRSRLLNRALVPVPVRVDRSRDRR</sequence>
<dbReference type="eggNOG" id="COG4645">
    <property type="taxonomic scope" value="Bacteria"/>
</dbReference>
<proteinExistence type="predicted"/>
<feature type="transmembrane region" description="Helical" evidence="1">
    <location>
        <begin position="133"/>
        <end position="151"/>
    </location>
</feature>
<keyword evidence="1" id="KW-0472">Membrane</keyword>
<organism evidence="2 3">
    <name type="scientific">Rhizobium mesoamericanum STM3625</name>
    <dbReference type="NCBI Taxonomy" id="1211777"/>
    <lineage>
        <taxon>Bacteria</taxon>
        <taxon>Pseudomonadati</taxon>
        <taxon>Pseudomonadota</taxon>
        <taxon>Alphaproteobacteria</taxon>
        <taxon>Hyphomicrobiales</taxon>
        <taxon>Rhizobiaceae</taxon>
        <taxon>Rhizobium/Agrobacterium group</taxon>
        <taxon>Rhizobium</taxon>
    </lineage>
</organism>
<feature type="transmembrane region" description="Helical" evidence="1">
    <location>
        <begin position="98"/>
        <end position="121"/>
    </location>
</feature>
<feature type="transmembrane region" description="Helical" evidence="1">
    <location>
        <begin position="353"/>
        <end position="371"/>
    </location>
</feature>
<feature type="transmembrane region" description="Helical" evidence="1">
    <location>
        <begin position="245"/>
        <end position="271"/>
    </location>
</feature>
<feature type="transmembrane region" description="Helical" evidence="1">
    <location>
        <begin position="328"/>
        <end position="347"/>
    </location>
</feature>
<comment type="caution">
    <text evidence="2">The sequence shown here is derived from an EMBL/GenBank/DDBJ whole genome shotgun (WGS) entry which is preliminary data.</text>
</comment>
<gene>
    <name evidence="2" type="ORF">BN77_0795</name>
</gene>
<feature type="transmembrane region" description="Helical" evidence="1">
    <location>
        <begin position="291"/>
        <end position="308"/>
    </location>
</feature>
<evidence type="ECO:0000256" key="1">
    <source>
        <dbReference type="SAM" id="Phobius"/>
    </source>
</evidence>
<dbReference type="RefSeq" id="WP_007528637.1">
    <property type="nucleotide sequence ID" value="NZ_HF536772.1"/>
</dbReference>
<protein>
    <submittedName>
        <fullName evidence="2">Uncharacterized protein</fullName>
    </submittedName>
</protein>
<keyword evidence="3" id="KW-1185">Reference proteome</keyword>